<proteinExistence type="predicted"/>
<accession>A0ABU0S3M5</accession>
<sequence length="69" mass="7960">MPEWPDLPVTAHWESSDPVLAEGEPWERKQAFSRALMELDRRLKIFTNLPLASLDRLSVQTRVNEIGKS</sequence>
<organism evidence="1 2">
    <name type="scientific">Phyllobacterium ifriqiyense</name>
    <dbReference type="NCBI Taxonomy" id="314238"/>
    <lineage>
        <taxon>Bacteria</taxon>
        <taxon>Pseudomonadati</taxon>
        <taxon>Pseudomonadota</taxon>
        <taxon>Alphaproteobacteria</taxon>
        <taxon>Hyphomicrobiales</taxon>
        <taxon>Phyllobacteriaceae</taxon>
        <taxon>Phyllobacterium</taxon>
    </lineage>
</organism>
<reference evidence="1 2" key="1">
    <citation type="submission" date="2023-07" db="EMBL/GenBank/DDBJ databases">
        <title>Comparative genomics of wheat-associated soil bacteria to identify genetic determinants of phenazine resistance.</title>
        <authorList>
            <person name="Mouncey N."/>
        </authorList>
    </citation>
    <scope>NUCLEOTIDE SEQUENCE [LARGE SCALE GENOMIC DNA]</scope>
    <source>
        <strain evidence="1 2">W4I11</strain>
    </source>
</reference>
<comment type="caution">
    <text evidence="1">The sequence shown here is derived from an EMBL/GenBank/DDBJ whole genome shotgun (WGS) entry which is preliminary data.</text>
</comment>
<evidence type="ECO:0000313" key="1">
    <source>
        <dbReference type="EMBL" id="MDQ0995319.1"/>
    </source>
</evidence>
<name>A0ABU0S3M5_9HYPH</name>
<keyword evidence="2" id="KW-1185">Reference proteome</keyword>
<protein>
    <submittedName>
        <fullName evidence="1">Inorganic triphosphatase YgiF</fullName>
    </submittedName>
</protein>
<dbReference type="Proteomes" id="UP001237780">
    <property type="component" value="Unassembled WGS sequence"/>
</dbReference>
<dbReference type="EMBL" id="JAUSZT010000002">
    <property type="protein sequence ID" value="MDQ0995319.1"/>
    <property type="molecule type" value="Genomic_DNA"/>
</dbReference>
<evidence type="ECO:0000313" key="2">
    <source>
        <dbReference type="Proteomes" id="UP001237780"/>
    </source>
</evidence>
<gene>
    <name evidence="1" type="ORF">QFZ34_000496</name>
</gene>